<dbReference type="OrthoDB" id="5119263at2"/>
<feature type="transmembrane region" description="Helical" evidence="1">
    <location>
        <begin position="36"/>
        <end position="55"/>
    </location>
</feature>
<evidence type="ECO:0000313" key="3">
    <source>
        <dbReference type="Proteomes" id="UP000016462"/>
    </source>
</evidence>
<organism evidence="2 3">
    <name type="scientific">Agrococcus pavilionensis RW1</name>
    <dbReference type="NCBI Taxonomy" id="1330458"/>
    <lineage>
        <taxon>Bacteria</taxon>
        <taxon>Bacillati</taxon>
        <taxon>Actinomycetota</taxon>
        <taxon>Actinomycetes</taxon>
        <taxon>Micrococcales</taxon>
        <taxon>Microbacteriaceae</taxon>
        <taxon>Agrococcus</taxon>
    </lineage>
</organism>
<proteinExistence type="predicted"/>
<comment type="caution">
    <text evidence="2">The sequence shown here is derived from an EMBL/GenBank/DDBJ whole genome shotgun (WGS) entry which is preliminary data.</text>
</comment>
<protein>
    <submittedName>
        <fullName evidence="2">Uncharacterized protein</fullName>
    </submittedName>
</protein>
<gene>
    <name evidence="2" type="ORF">L332_06315</name>
</gene>
<keyword evidence="1" id="KW-1133">Transmembrane helix</keyword>
<dbReference type="RefSeq" id="WP_021010737.1">
    <property type="nucleotide sequence ID" value="NZ_ASHR01000026.1"/>
</dbReference>
<reference evidence="2 3" key="1">
    <citation type="journal article" date="2013" name="Genome Announc.">
        <title>First draft genome sequence from a member of the genus agrococcus, isolated from modern microbialites.</title>
        <authorList>
            <person name="White R.A.III."/>
            <person name="Grassa C.J."/>
            <person name="Suttle C.A."/>
        </authorList>
    </citation>
    <scope>NUCLEOTIDE SEQUENCE [LARGE SCALE GENOMIC DNA]</scope>
    <source>
        <strain evidence="2 3">RW1</strain>
    </source>
</reference>
<feature type="transmembrane region" description="Helical" evidence="1">
    <location>
        <begin position="12"/>
        <end position="30"/>
    </location>
</feature>
<dbReference type="Proteomes" id="UP000016462">
    <property type="component" value="Unassembled WGS sequence"/>
</dbReference>
<feature type="transmembrane region" description="Helical" evidence="1">
    <location>
        <begin position="67"/>
        <end position="88"/>
    </location>
</feature>
<dbReference type="AlphaFoldDB" id="U1MTS4"/>
<evidence type="ECO:0000256" key="1">
    <source>
        <dbReference type="SAM" id="Phobius"/>
    </source>
</evidence>
<name>U1MTS4_9MICO</name>
<sequence length="92" mass="9409">MASRATSWRWGSVWPVWLLAAIGAIAVGVLQPSDGIVWLPIVLGVCTLVAFAIQLGGPTEPGVVARLAAAVFGSVVVLAIASAVLVPLTHLL</sequence>
<keyword evidence="1" id="KW-0812">Transmembrane</keyword>
<evidence type="ECO:0000313" key="2">
    <source>
        <dbReference type="EMBL" id="ERG64070.1"/>
    </source>
</evidence>
<accession>U1MTS4</accession>
<dbReference type="EMBL" id="ASHR01000026">
    <property type="protein sequence ID" value="ERG64070.1"/>
    <property type="molecule type" value="Genomic_DNA"/>
</dbReference>
<keyword evidence="3" id="KW-1185">Reference proteome</keyword>
<keyword evidence="1" id="KW-0472">Membrane</keyword>